<proteinExistence type="predicted"/>
<organism evidence="4 5">
    <name type="scientific">Plebeiibacterium sediminum</name>
    <dbReference type="NCBI Taxonomy" id="2992112"/>
    <lineage>
        <taxon>Bacteria</taxon>
        <taxon>Pseudomonadati</taxon>
        <taxon>Bacteroidota</taxon>
        <taxon>Bacteroidia</taxon>
        <taxon>Marinilabiliales</taxon>
        <taxon>Marinilabiliaceae</taxon>
        <taxon>Plebeiibacterium</taxon>
    </lineage>
</organism>
<evidence type="ECO:0000313" key="4">
    <source>
        <dbReference type="EMBL" id="MCW3788280.1"/>
    </source>
</evidence>
<gene>
    <name evidence="4" type="ORF">OM075_17560</name>
</gene>
<dbReference type="InterPro" id="IPR006860">
    <property type="entry name" value="FecR"/>
</dbReference>
<dbReference type="FunFam" id="2.60.120.1440:FF:000001">
    <property type="entry name" value="Putative anti-sigma factor"/>
    <property type="match status" value="1"/>
</dbReference>
<dbReference type="PANTHER" id="PTHR30273">
    <property type="entry name" value="PERIPLASMIC SIGNAL SENSOR AND SIGMA FACTOR ACTIVATOR FECR-RELATED"/>
    <property type="match status" value="1"/>
</dbReference>
<dbReference type="Pfam" id="PF04773">
    <property type="entry name" value="FecR"/>
    <property type="match status" value="1"/>
</dbReference>
<dbReference type="GO" id="GO:0016989">
    <property type="term" value="F:sigma factor antagonist activity"/>
    <property type="evidence" value="ECO:0007669"/>
    <property type="project" value="TreeGrafter"/>
</dbReference>
<dbReference type="EMBL" id="JAPDPJ010000049">
    <property type="protein sequence ID" value="MCW3788280.1"/>
    <property type="molecule type" value="Genomic_DNA"/>
</dbReference>
<dbReference type="InterPro" id="IPR012373">
    <property type="entry name" value="Ferrdict_sens_TM"/>
</dbReference>
<dbReference type="Gene3D" id="3.55.50.30">
    <property type="match status" value="1"/>
</dbReference>
<dbReference type="PIRSF" id="PIRSF018266">
    <property type="entry name" value="FecR"/>
    <property type="match status" value="1"/>
</dbReference>
<dbReference type="InterPro" id="IPR032508">
    <property type="entry name" value="FecR_C"/>
</dbReference>
<evidence type="ECO:0000259" key="3">
    <source>
        <dbReference type="Pfam" id="PF16344"/>
    </source>
</evidence>
<dbReference type="Pfam" id="PF16344">
    <property type="entry name" value="FecR_C"/>
    <property type="match status" value="1"/>
</dbReference>
<keyword evidence="1" id="KW-0472">Membrane</keyword>
<comment type="caution">
    <text evidence="4">The sequence shown here is derived from an EMBL/GenBank/DDBJ whole genome shotgun (WGS) entry which is preliminary data.</text>
</comment>
<protein>
    <submittedName>
        <fullName evidence="4">FecR domain-containing protein</fullName>
    </submittedName>
</protein>
<dbReference type="PANTHER" id="PTHR30273:SF2">
    <property type="entry name" value="PROTEIN FECR"/>
    <property type="match status" value="1"/>
</dbReference>
<evidence type="ECO:0000259" key="2">
    <source>
        <dbReference type="Pfam" id="PF04773"/>
    </source>
</evidence>
<keyword evidence="1" id="KW-1133">Transmembrane helix</keyword>
<dbReference type="Proteomes" id="UP001209229">
    <property type="component" value="Unassembled WGS sequence"/>
</dbReference>
<dbReference type="Gene3D" id="2.60.120.1440">
    <property type="match status" value="1"/>
</dbReference>
<accession>A0AAE3SG98</accession>
<dbReference type="RefSeq" id="WP_301191841.1">
    <property type="nucleotide sequence ID" value="NZ_JAPDPJ010000049.1"/>
</dbReference>
<name>A0AAE3SG98_9BACT</name>
<feature type="domain" description="FecR protein" evidence="2">
    <location>
        <begin position="116"/>
        <end position="211"/>
    </location>
</feature>
<feature type="domain" description="Protein FecR C-terminal" evidence="3">
    <location>
        <begin position="255"/>
        <end position="325"/>
    </location>
</feature>
<sequence>MAETFFKNIISRFTKKKYSEETEMKFRYWLSQNKENEEVEKAMFELWNETPNQITDQTLEDLAILKSEIANEATPKKSVRFLHNPILKYAAVFLLLLTTSIITYISTQPKEIAFTEYTVPKGETKNITLADGTVVSINAGSSLIYPKEFVANTRSVFLTGEAIFRVAKNPDKPFIVNTNHISVRALGTAFNVQAYAEFDNTTTTLIEGKVRIKDNYSPEHYDLDPNQQLIFDNSNHKIELKKIDAEKATMWEKGYLIFENVAFSEIISTVERKYNVQINYDEAQYIEYACNVKFKPDESISDVMSVLCELTTHAEYEVNNNQIIIHSVE</sequence>
<feature type="transmembrane region" description="Helical" evidence="1">
    <location>
        <begin position="86"/>
        <end position="105"/>
    </location>
</feature>
<keyword evidence="5" id="KW-1185">Reference proteome</keyword>
<reference evidence="4" key="1">
    <citation type="submission" date="2022-10" db="EMBL/GenBank/DDBJ databases">
        <authorList>
            <person name="Yu W.X."/>
        </authorList>
    </citation>
    <scope>NUCLEOTIDE SEQUENCE</scope>
    <source>
        <strain evidence="4">AAT</strain>
    </source>
</reference>
<evidence type="ECO:0000256" key="1">
    <source>
        <dbReference type="SAM" id="Phobius"/>
    </source>
</evidence>
<keyword evidence="1" id="KW-0812">Transmembrane</keyword>
<dbReference type="AlphaFoldDB" id="A0AAE3SG98"/>
<evidence type="ECO:0000313" key="5">
    <source>
        <dbReference type="Proteomes" id="UP001209229"/>
    </source>
</evidence>